<evidence type="ECO:0000256" key="2">
    <source>
        <dbReference type="SAM" id="SignalP"/>
    </source>
</evidence>
<accession>A0A1M5KF34</accession>
<sequence>MPTRRAFLGAAALGALAGCTGSGAGTRHTPSTGQDAGVTPKRIAYGDDPSQFGELTLPGGAPRGVVVVIHGGFWRAQYDLSLGRPLATDLAAHGWATWNLEYRRVGDGGGWPTTLRDVAAGIDRLGDLDLDLDLDTAAVVAVGHSAGGQLAVWAAGRAGLRADDPGARPAVTLAGVVSQAGVLDLATAARTGVGDGAPQQFVGGEPTAVPERYRVADPITQVPLAAPVLCLHAKADANVPYAQSRAYVAAARDAGGHAALRTTEGDHFTLIDTATTAWAAARDALPALAAGRLPA</sequence>
<dbReference type="AlphaFoldDB" id="A0A1M5KF34"/>
<reference evidence="5" key="1">
    <citation type="submission" date="2016-11" db="EMBL/GenBank/DDBJ databases">
        <authorList>
            <person name="Varghese N."/>
            <person name="Submissions S."/>
        </authorList>
    </citation>
    <scope>NUCLEOTIDE SEQUENCE [LARGE SCALE GENOMIC DNA]</scope>
    <source>
        <strain evidence="5">DSM 45627</strain>
    </source>
</reference>
<protein>
    <submittedName>
        <fullName evidence="4">Prolyl oligopeptidase family protein</fullName>
    </submittedName>
</protein>
<dbReference type="InterPro" id="IPR049492">
    <property type="entry name" value="BD-FAE-like_dom"/>
</dbReference>
<dbReference type="Pfam" id="PF20434">
    <property type="entry name" value="BD-FAE"/>
    <property type="match status" value="1"/>
</dbReference>
<dbReference type="Proteomes" id="UP000186132">
    <property type="component" value="Unassembled WGS sequence"/>
</dbReference>
<dbReference type="RefSeq" id="WP_084180954.1">
    <property type="nucleotide sequence ID" value="NZ_FQVU01000003.1"/>
</dbReference>
<feature type="signal peptide" evidence="2">
    <location>
        <begin position="1"/>
        <end position="17"/>
    </location>
</feature>
<dbReference type="PROSITE" id="PS51257">
    <property type="entry name" value="PROKAR_LIPOPROTEIN"/>
    <property type="match status" value="1"/>
</dbReference>
<feature type="chain" id="PRO_5038697579" evidence="2">
    <location>
        <begin position="18"/>
        <end position="295"/>
    </location>
</feature>
<evidence type="ECO:0000313" key="4">
    <source>
        <dbReference type="EMBL" id="SHG51412.1"/>
    </source>
</evidence>
<keyword evidence="2" id="KW-0732">Signal</keyword>
<proteinExistence type="predicted"/>
<dbReference type="InterPro" id="IPR050300">
    <property type="entry name" value="GDXG_lipolytic_enzyme"/>
</dbReference>
<dbReference type="EMBL" id="FQVU01000003">
    <property type="protein sequence ID" value="SHG51412.1"/>
    <property type="molecule type" value="Genomic_DNA"/>
</dbReference>
<dbReference type="STRING" id="1206085.SAMN05443575_2137"/>
<dbReference type="InterPro" id="IPR029058">
    <property type="entry name" value="AB_hydrolase_fold"/>
</dbReference>
<dbReference type="SUPFAM" id="SSF53474">
    <property type="entry name" value="alpha/beta-Hydrolases"/>
    <property type="match status" value="1"/>
</dbReference>
<name>A0A1M5KF34_9ACTN</name>
<dbReference type="InterPro" id="IPR006311">
    <property type="entry name" value="TAT_signal"/>
</dbReference>
<dbReference type="GO" id="GO:0016787">
    <property type="term" value="F:hydrolase activity"/>
    <property type="evidence" value="ECO:0007669"/>
    <property type="project" value="UniProtKB-KW"/>
</dbReference>
<dbReference type="PANTHER" id="PTHR48081">
    <property type="entry name" value="AB HYDROLASE SUPERFAMILY PROTEIN C4A8.06C"/>
    <property type="match status" value="1"/>
</dbReference>
<evidence type="ECO:0000256" key="1">
    <source>
        <dbReference type="ARBA" id="ARBA00022801"/>
    </source>
</evidence>
<keyword evidence="5" id="KW-1185">Reference proteome</keyword>
<dbReference type="PROSITE" id="PS51318">
    <property type="entry name" value="TAT"/>
    <property type="match status" value="1"/>
</dbReference>
<evidence type="ECO:0000259" key="3">
    <source>
        <dbReference type="Pfam" id="PF20434"/>
    </source>
</evidence>
<feature type="domain" description="BD-FAE-like" evidence="3">
    <location>
        <begin position="62"/>
        <end position="246"/>
    </location>
</feature>
<organism evidence="4 5">
    <name type="scientific">Jatrophihabitans endophyticus</name>
    <dbReference type="NCBI Taxonomy" id="1206085"/>
    <lineage>
        <taxon>Bacteria</taxon>
        <taxon>Bacillati</taxon>
        <taxon>Actinomycetota</taxon>
        <taxon>Actinomycetes</taxon>
        <taxon>Jatrophihabitantales</taxon>
        <taxon>Jatrophihabitantaceae</taxon>
        <taxon>Jatrophihabitans</taxon>
    </lineage>
</organism>
<gene>
    <name evidence="4" type="ORF">SAMN05443575_2137</name>
</gene>
<keyword evidence="1" id="KW-0378">Hydrolase</keyword>
<dbReference type="OrthoDB" id="255603at2"/>
<dbReference type="Gene3D" id="3.40.50.1820">
    <property type="entry name" value="alpha/beta hydrolase"/>
    <property type="match status" value="1"/>
</dbReference>
<evidence type="ECO:0000313" key="5">
    <source>
        <dbReference type="Proteomes" id="UP000186132"/>
    </source>
</evidence>